<dbReference type="InterPro" id="IPR002716">
    <property type="entry name" value="PIN_dom"/>
</dbReference>
<dbReference type="OrthoDB" id="1806785at2"/>
<evidence type="ECO:0000313" key="8">
    <source>
        <dbReference type="Proteomes" id="UP000000467"/>
    </source>
</evidence>
<sequence length="139" mass="14624">MKSYVLDSYAVLAYFQDEEGAAQVEGLLREAAAGKASLILSAVNLGEVAYVTQRKAGAGGRRKLLSALDALPVTVVDADRGLALAAAEIKAKHAVSYADCFALALARRSGGTVVTGDPEFKKAEGVAPVHWLPEKPKQR</sequence>
<dbReference type="RefSeq" id="WP_015049481.1">
    <property type="nucleotide sequence ID" value="NC_018870.1"/>
</dbReference>
<gene>
    <name evidence="5" type="primary">vapC</name>
    <name evidence="7" type="ordered locus">Tph_c03150</name>
</gene>
<reference evidence="7 8" key="1">
    <citation type="journal article" date="2012" name="BMC Genomics">
        <title>Genome-guided analysis of physiological and morphological traits of the fermentative acetate oxidizer Thermacetogenium phaeum.</title>
        <authorList>
            <person name="Oehler D."/>
            <person name="Poehlein A."/>
            <person name="Leimbach A."/>
            <person name="Muller N."/>
            <person name="Daniel R."/>
            <person name="Gottschalk G."/>
            <person name="Schink B."/>
        </authorList>
    </citation>
    <scope>NUCLEOTIDE SEQUENCE [LARGE SCALE GENOMIC DNA]</scope>
    <source>
        <strain evidence="8">ATCC BAA-254 / DSM 26808 / PB</strain>
    </source>
</reference>
<dbReference type="eggNOG" id="COG1848">
    <property type="taxonomic scope" value="Bacteria"/>
</dbReference>
<feature type="binding site" evidence="5">
    <location>
        <position position="7"/>
    </location>
    <ligand>
        <name>Mg(2+)</name>
        <dbReference type="ChEBI" id="CHEBI:18420"/>
    </ligand>
</feature>
<comment type="function">
    <text evidence="5">Toxic component of a toxin-antitoxin (TA) system. An RNase.</text>
</comment>
<dbReference type="AlphaFoldDB" id="K4LEN6"/>
<dbReference type="HOGENOM" id="CLU_135601_1_1_9"/>
<dbReference type="Pfam" id="PF01850">
    <property type="entry name" value="PIN"/>
    <property type="match status" value="1"/>
</dbReference>
<comment type="similarity">
    <text evidence="5">Belongs to the PINc/VapC protein family.</text>
</comment>
<dbReference type="KEGG" id="tpz:Tph_c03150"/>
<evidence type="ECO:0000256" key="2">
    <source>
        <dbReference type="ARBA" id="ARBA00022722"/>
    </source>
</evidence>
<dbReference type="GO" id="GO:0090729">
    <property type="term" value="F:toxin activity"/>
    <property type="evidence" value="ECO:0007669"/>
    <property type="project" value="UniProtKB-KW"/>
</dbReference>
<feature type="domain" description="PIN" evidence="6">
    <location>
        <begin position="4"/>
        <end position="124"/>
    </location>
</feature>
<evidence type="ECO:0000259" key="6">
    <source>
        <dbReference type="Pfam" id="PF01850"/>
    </source>
</evidence>
<keyword evidence="1 5" id="KW-1277">Toxin-antitoxin system</keyword>
<keyword evidence="4 5" id="KW-0378">Hydrolase</keyword>
<evidence type="ECO:0000256" key="5">
    <source>
        <dbReference type="HAMAP-Rule" id="MF_00265"/>
    </source>
</evidence>
<dbReference type="EC" id="3.1.-.-" evidence="5"/>
<accession>K4LEN6</accession>
<evidence type="ECO:0000256" key="1">
    <source>
        <dbReference type="ARBA" id="ARBA00022649"/>
    </source>
</evidence>
<dbReference type="HAMAP" id="MF_00265">
    <property type="entry name" value="VapC_Nob1"/>
    <property type="match status" value="1"/>
</dbReference>
<keyword evidence="3 5" id="KW-0479">Metal-binding</keyword>
<dbReference type="InterPro" id="IPR029060">
    <property type="entry name" value="PIN-like_dom_sf"/>
</dbReference>
<protein>
    <recommendedName>
        <fullName evidence="5">Ribonuclease VapC</fullName>
        <shortName evidence="5">RNase VapC</shortName>
        <ecNumber evidence="5">3.1.-.-</ecNumber>
    </recommendedName>
    <alternativeName>
        <fullName evidence="5">Toxin VapC</fullName>
    </alternativeName>
</protein>
<dbReference type="STRING" id="1089553.Tph_c03150"/>
<organism evidence="7 8">
    <name type="scientific">Thermacetogenium phaeum (strain ATCC BAA-254 / DSM 26808 / PB)</name>
    <dbReference type="NCBI Taxonomy" id="1089553"/>
    <lineage>
        <taxon>Bacteria</taxon>
        <taxon>Bacillati</taxon>
        <taxon>Bacillota</taxon>
        <taxon>Clostridia</taxon>
        <taxon>Thermoanaerobacterales</taxon>
        <taxon>Thermoanaerobacteraceae</taxon>
        <taxon>Thermacetogenium</taxon>
    </lineage>
</organism>
<keyword evidence="5" id="KW-0460">Magnesium</keyword>
<dbReference type="CDD" id="cd18689">
    <property type="entry name" value="PIN_VapC-like"/>
    <property type="match status" value="1"/>
</dbReference>
<proteinExistence type="inferred from homology"/>
<dbReference type="SUPFAM" id="SSF88723">
    <property type="entry name" value="PIN domain-like"/>
    <property type="match status" value="1"/>
</dbReference>
<dbReference type="GO" id="GO:0016787">
    <property type="term" value="F:hydrolase activity"/>
    <property type="evidence" value="ECO:0007669"/>
    <property type="project" value="UniProtKB-KW"/>
</dbReference>
<keyword evidence="8" id="KW-1185">Reference proteome</keyword>
<keyword evidence="2 5" id="KW-0540">Nuclease</keyword>
<name>K4LEN6_THEPS</name>
<comment type="cofactor">
    <cofactor evidence="5">
        <name>Mg(2+)</name>
        <dbReference type="ChEBI" id="CHEBI:18420"/>
    </cofactor>
</comment>
<feature type="binding site" evidence="5">
    <location>
        <position position="99"/>
    </location>
    <ligand>
        <name>Mg(2+)</name>
        <dbReference type="ChEBI" id="CHEBI:18420"/>
    </ligand>
</feature>
<dbReference type="Gene3D" id="3.40.50.1010">
    <property type="entry name" value="5'-nuclease"/>
    <property type="match status" value="1"/>
</dbReference>
<evidence type="ECO:0000256" key="3">
    <source>
        <dbReference type="ARBA" id="ARBA00022723"/>
    </source>
</evidence>
<evidence type="ECO:0000256" key="4">
    <source>
        <dbReference type="ARBA" id="ARBA00022801"/>
    </source>
</evidence>
<evidence type="ECO:0000313" key="7">
    <source>
        <dbReference type="EMBL" id="AFV10562.1"/>
    </source>
</evidence>
<dbReference type="InterPro" id="IPR022907">
    <property type="entry name" value="VapC_family"/>
</dbReference>
<dbReference type="GO" id="GO:0000287">
    <property type="term" value="F:magnesium ion binding"/>
    <property type="evidence" value="ECO:0007669"/>
    <property type="project" value="UniProtKB-UniRule"/>
</dbReference>
<dbReference type="GO" id="GO:0004540">
    <property type="term" value="F:RNA nuclease activity"/>
    <property type="evidence" value="ECO:0007669"/>
    <property type="project" value="InterPro"/>
</dbReference>
<dbReference type="Proteomes" id="UP000000467">
    <property type="component" value="Chromosome"/>
</dbReference>
<dbReference type="EMBL" id="CP003732">
    <property type="protein sequence ID" value="AFV10562.1"/>
    <property type="molecule type" value="Genomic_DNA"/>
</dbReference>
<keyword evidence="5" id="KW-0800">Toxin</keyword>